<feature type="region of interest" description="Disordered" evidence="9">
    <location>
        <begin position="222"/>
        <end position="241"/>
    </location>
</feature>
<dbReference type="Proteomes" id="UP000515123">
    <property type="component" value="Linkage group 23"/>
</dbReference>
<dbReference type="SMART" id="SM00389">
    <property type="entry name" value="HOX"/>
    <property type="match status" value="1"/>
</dbReference>
<gene>
    <name evidence="14" type="primary">LOC109728198</name>
    <name evidence="11" type="ORF">ACMD2_06143</name>
</gene>
<evidence type="ECO:0000256" key="2">
    <source>
        <dbReference type="ARBA" id="ARBA00006454"/>
    </source>
</evidence>
<evidence type="ECO:0000313" key="13">
    <source>
        <dbReference type="Proteomes" id="UP000515123"/>
    </source>
</evidence>
<dbReference type="GO" id="GO:0043565">
    <property type="term" value="F:sequence-specific DNA binding"/>
    <property type="evidence" value="ECO:0007669"/>
    <property type="project" value="EnsemblPlants"/>
</dbReference>
<dbReference type="GO" id="GO:0010077">
    <property type="term" value="P:maintenance of inflorescence meristem identity"/>
    <property type="evidence" value="ECO:0007669"/>
    <property type="project" value="EnsemblPlants"/>
</dbReference>
<dbReference type="AlphaFoldDB" id="A0A199VJK9"/>
<dbReference type="GeneID" id="109728198"/>
<organism evidence="11 12">
    <name type="scientific">Ananas comosus</name>
    <name type="common">Pineapple</name>
    <name type="synonym">Ananas ananas</name>
    <dbReference type="NCBI Taxonomy" id="4615"/>
    <lineage>
        <taxon>Eukaryota</taxon>
        <taxon>Viridiplantae</taxon>
        <taxon>Streptophyta</taxon>
        <taxon>Embryophyta</taxon>
        <taxon>Tracheophyta</taxon>
        <taxon>Spermatophyta</taxon>
        <taxon>Magnoliopsida</taxon>
        <taxon>Liliopsida</taxon>
        <taxon>Poales</taxon>
        <taxon>Bromeliaceae</taxon>
        <taxon>Bromelioideae</taxon>
        <taxon>Ananas</taxon>
    </lineage>
</organism>
<dbReference type="GO" id="GO:0010223">
    <property type="term" value="P:secondary shoot formation"/>
    <property type="evidence" value="ECO:0007669"/>
    <property type="project" value="EnsemblPlants"/>
</dbReference>
<evidence type="ECO:0000313" key="12">
    <source>
        <dbReference type="Proteomes" id="UP000092600"/>
    </source>
</evidence>
<dbReference type="Gene3D" id="1.10.10.60">
    <property type="entry name" value="Homeodomain-like"/>
    <property type="match status" value="1"/>
</dbReference>
<feature type="compositionally biased region" description="Polar residues" evidence="9">
    <location>
        <begin position="453"/>
        <end position="466"/>
    </location>
</feature>
<evidence type="ECO:0000259" key="10">
    <source>
        <dbReference type="PROSITE" id="PS50071"/>
    </source>
</evidence>
<dbReference type="CDD" id="cd00086">
    <property type="entry name" value="homeodomain"/>
    <property type="match status" value="1"/>
</dbReference>
<feature type="compositionally biased region" description="Gly residues" evidence="9">
    <location>
        <begin position="222"/>
        <end position="237"/>
    </location>
</feature>
<dbReference type="InterPro" id="IPR009057">
    <property type="entry name" value="Homeodomain-like_sf"/>
</dbReference>
<dbReference type="GO" id="GO:0010051">
    <property type="term" value="P:xylem and phloem pattern formation"/>
    <property type="evidence" value="ECO:0007669"/>
    <property type="project" value="EnsemblPlants"/>
</dbReference>
<dbReference type="GO" id="GO:0010154">
    <property type="term" value="P:fruit development"/>
    <property type="evidence" value="ECO:0007669"/>
    <property type="project" value="EnsemblPlants"/>
</dbReference>
<reference evidence="14" key="2">
    <citation type="submission" date="2025-04" db="UniProtKB">
        <authorList>
            <consortium name="RefSeq"/>
        </authorList>
    </citation>
    <scope>IDENTIFICATION</scope>
    <source>
        <tissue evidence="14">Leaf</tissue>
    </source>
</reference>
<feature type="region of interest" description="Disordered" evidence="9">
    <location>
        <begin position="453"/>
        <end position="497"/>
    </location>
</feature>
<keyword evidence="5 8" id="KW-0371">Homeobox</keyword>
<evidence type="ECO:0000256" key="7">
    <source>
        <dbReference type="ARBA" id="ARBA00023242"/>
    </source>
</evidence>
<dbReference type="Pfam" id="PF05920">
    <property type="entry name" value="Homeobox_KN"/>
    <property type="match status" value="1"/>
</dbReference>
<feature type="domain" description="Homeobox" evidence="10">
    <location>
        <begin position="377"/>
        <end position="440"/>
    </location>
</feature>
<keyword evidence="7 8" id="KW-0539">Nucleus</keyword>
<dbReference type="STRING" id="4615.A0A199VJK9"/>
<evidence type="ECO:0000256" key="9">
    <source>
        <dbReference type="SAM" id="MobiDB-lite"/>
    </source>
</evidence>
<dbReference type="RefSeq" id="XP_020114146.1">
    <property type="nucleotide sequence ID" value="XM_020258557.1"/>
</dbReference>
<protein>
    <submittedName>
        <fullName evidence="11 14">BEL1-like homeodomain protein 9</fullName>
    </submittedName>
</protein>
<evidence type="ECO:0000256" key="5">
    <source>
        <dbReference type="ARBA" id="ARBA00023155"/>
    </source>
</evidence>
<feature type="compositionally biased region" description="Pro residues" evidence="9">
    <location>
        <begin position="76"/>
        <end position="86"/>
    </location>
</feature>
<dbReference type="GO" id="GO:0010076">
    <property type="term" value="P:maintenance of floral meristem identity"/>
    <property type="evidence" value="ECO:0007669"/>
    <property type="project" value="EnsemblPlants"/>
</dbReference>
<feature type="compositionally biased region" description="Low complexity" evidence="9">
    <location>
        <begin position="87"/>
        <end position="109"/>
    </location>
</feature>
<dbReference type="InterPro" id="IPR001356">
    <property type="entry name" value="HD"/>
</dbReference>
<evidence type="ECO:0000256" key="4">
    <source>
        <dbReference type="ARBA" id="ARBA00023125"/>
    </source>
</evidence>
<comment type="subcellular location">
    <subcellularLocation>
        <location evidence="1 8">Nucleus</location>
    </subcellularLocation>
</comment>
<evidence type="ECO:0000256" key="6">
    <source>
        <dbReference type="ARBA" id="ARBA00023163"/>
    </source>
</evidence>
<feature type="region of interest" description="Disordered" evidence="9">
    <location>
        <begin position="1"/>
        <end position="118"/>
    </location>
</feature>
<dbReference type="GO" id="GO:0080006">
    <property type="term" value="P:internode patterning"/>
    <property type="evidence" value="ECO:0007669"/>
    <property type="project" value="EnsemblPlants"/>
</dbReference>
<dbReference type="GO" id="GO:0010089">
    <property type="term" value="P:xylem development"/>
    <property type="evidence" value="ECO:0007669"/>
    <property type="project" value="EnsemblPlants"/>
</dbReference>
<reference evidence="11 12" key="1">
    <citation type="journal article" date="2016" name="DNA Res.">
        <title>The draft genome of MD-2 pineapple using hybrid error correction of long reads.</title>
        <authorList>
            <person name="Redwan R.M."/>
            <person name="Saidin A."/>
            <person name="Kumar S.V."/>
        </authorList>
    </citation>
    <scope>NUCLEOTIDE SEQUENCE [LARGE SCALE GENOMIC DNA]</scope>
    <source>
        <strain evidence="12">cv. MD2</strain>
        <tissue evidence="11">Leaf</tissue>
    </source>
</reference>
<dbReference type="GO" id="GO:0010228">
    <property type="term" value="P:vegetative to reproductive phase transition of meristem"/>
    <property type="evidence" value="ECO:0007669"/>
    <property type="project" value="EnsemblPlants"/>
</dbReference>
<dbReference type="Gramene" id="Aco015421.1.mrna1">
    <property type="protein sequence ID" value="Aco015421.1.mrna1"/>
    <property type="gene ID" value="Aco015421.1.path1"/>
</dbReference>
<dbReference type="SMART" id="SM00574">
    <property type="entry name" value="POX"/>
    <property type="match status" value="1"/>
</dbReference>
<dbReference type="GO" id="GO:0048457">
    <property type="term" value="P:floral whorl morphogenesis"/>
    <property type="evidence" value="ECO:0007669"/>
    <property type="project" value="EnsemblPlants"/>
</dbReference>
<evidence type="ECO:0000313" key="11">
    <source>
        <dbReference type="EMBL" id="OAY77188.1"/>
    </source>
</evidence>
<keyword evidence="3" id="KW-0805">Transcription regulation</keyword>
<dbReference type="InterPro" id="IPR008422">
    <property type="entry name" value="KN_HD"/>
</dbReference>
<evidence type="ECO:0000313" key="14">
    <source>
        <dbReference type="RefSeq" id="XP_020114146.1"/>
    </source>
</evidence>
<dbReference type="GO" id="GO:0005829">
    <property type="term" value="C:cytosol"/>
    <property type="evidence" value="ECO:0007669"/>
    <property type="project" value="EnsemblPlants"/>
</dbReference>
<dbReference type="Pfam" id="PF07526">
    <property type="entry name" value="POX"/>
    <property type="match status" value="1"/>
</dbReference>
<feature type="compositionally biased region" description="Basic residues" evidence="9">
    <location>
        <begin position="131"/>
        <end position="148"/>
    </location>
</feature>
<dbReference type="PANTHER" id="PTHR11850">
    <property type="entry name" value="HOMEOBOX PROTEIN TRANSCRIPTION FACTORS"/>
    <property type="match status" value="1"/>
</dbReference>
<keyword evidence="4 8" id="KW-0238">DNA-binding</keyword>
<accession>A0A199VJK9</accession>
<keyword evidence="13" id="KW-1185">Reference proteome</keyword>
<keyword evidence="6" id="KW-0804">Transcription</keyword>
<dbReference type="OrthoDB" id="10056939at2759"/>
<feature type="DNA-binding region" description="Homeobox" evidence="8">
    <location>
        <begin position="379"/>
        <end position="441"/>
    </location>
</feature>
<dbReference type="EMBL" id="LSRQ01001588">
    <property type="protein sequence ID" value="OAY77188.1"/>
    <property type="molecule type" value="Genomic_DNA"/>
</dbReference>
<name>A0A199VJK9_ANACO</name>
<dbReference type="GO" id="GO:0045892">
    <property type="term" value="P:negative regulation of DNA-templated transcription"/>
    <property type="evidence" value="ECO:0007669"/>
    <property type="project" value="EnsemblPlants"/>
</dbReference>
<evidence type="ECO:0000256" key="1">
    <source>
        <dbReference type="ARBA" id="ARBA00004123"/>
    </source>
</evidence>
<dbReference type="Proteomes" id="UP000092600">
    <property type="component" value="Unassembled WGS sequence"/>
</dbReference>
<feature type="region of interest" description="Disordered" evidence="9">
    <location>
        <begin position="131"/>
        <end position="158"/>
    </location>
</feature>
<proteinExistence type="inferred from homology"/>
<dbReference type="FunFam" id="1.10.10.60:FF:000117">
    <property type="entry name" value="BEL1-like homeodomain protein 9"/>
    <property type="match status" value="1"/>
</dbReference>
<dbReference type="SUPFAM" id="SSF46689">
    <property type="entry name" value="Homeodomain-like"/>
    <property type="match status" value="1"/>
</dbReference>
<dbReference type="PROSITE" id="PS50071">
    <property type="entry name" value="HOMEOBOX_2"/>
    <property type="match status" value="1"/>
</dbReference>
<dbReference type="GO" id="GO:0005634">
    <property type="term" value="C:nucleus"/>
    <property type="evidence" value="ECO:0007669"/>
    <property type="project" value="UniProtKB-SubCell"/>
</dbReference>
<dbReference type="InterPro" id="IPR006563">
    <property type="entry name" value="POX_dom"/>
</dbReference>
<evidence type="ECO:0000256" key="8">
    <source>
        <dbReference type="PROSITE-ProRule" id="PRU00108"/>
    </source>
</evidence>
<dbReference type="InterPro" id="IPR050224">
    <property type="entry name" value="TALE_homeobox"/>
</dbReference>
<evidence type="ECO:0000256" key="3">
    <source>
        <dbReference type="ARBA" id="ARBA00023015"/>
    </source>
</evidence>
<comment type="similarity">
    <text evidence="2">Belongs to the TALE/BELL homeobox family.</text>
</comment>
<feature type="compositionally biased region" description="Gly residues" evidence="9">
    <location>
        <begin position="1"/>
        <end position="15"/>
    </location>
</feature>
<feature type="compositionally biased region" description="Low complexity" evidence="9">
    <location>
        <begin position="467"/>
        <end position="481"/>
    </location>
</feature>
<sequence length="601" mass="65558">MSAATGGYGGGGIGGDELFQPQQHQHQHQHQQHQQNRGGGGQMYHVPQHSRREKLRFPPEESPPTSLLLLHDPHAARPPPPPPPPQQQQFYPPNLFSTSSSSTSHDPSSFGFGTPPSAQFVPASHASFPHVYHHHPHYHHHHHHHHHQIPPLPLPLPLPLQQQQGFSLSLSSSSSNPPRGVPVSAGPCGPFTGYAAVLNRSRFLGPAQQLLEEVCHVGRRAGVGDGGGGGDGSGDEGGLLDMDPSETISAVDRGSDGGQEGPIAAGVEQQWKKTRLISLMEEVSKRYKQYYQQVHAVITSFESVAGLSTAAPYASMALKAMSKHFKCLKSMISNQLRQTNKVLGKEGINKEDISSFGLVSGGICLQRANNMGNFGQPHVWRPQRGLPERAVAVLRAWLFEHFLHPYPTDTDKQMLAKQTGLTRNQVSNWFINARVRLWKPMVEEIHNLEMRQSQKLPSADNDQSGIQQSHQPSDSSSNPSGHSGGIDKNHNSTSKCIQSDVSQIPNSNIHEPINFVYDGLNSQQHIGVGVGLNGGNGGGVSLTLGLHQNNRVCLAEPLPLTMVHRFGLEDCNEAYMMGSFEGQDRQFSKDISGHLLHDFVG</sequence>